<dbReference type="Proteomes" id="UP000231292">
    <property type="component" value="Unassembled WGS sequence"/>
</dbReference>
<dbReference type="Pfam" id="PF10962">
    <property type="entry name" value="DUF2764"/>
    <property type="match status" value="1"/>
</dbReference>
<evidence type="ECO:0008006" key="3">
    <source>
        <dbReference type="Google" id="ProtNLM"/>
    </source>
</evidence>
<evidence type="ECO:0000313" key="1">
    <source>
        <dbReference type="EMBL" id="PIP18720.1"/>
    </source>
</evidence>
<organism evidence="1 2">
    <name type="scientific">Candidatus Sherwoodlollariibacterium unditelluris</name>
    <dbReference type="NCBI Taxonomy" id="1974757"/>
    <lineage>
        <taxon>Bacteria</taxon>
        <taxon>Pseudomonadati</taxon>
        <taxon>Candidatus Omnitrophota</taxon>
        <taxon>Candidatus Sherwoodlollariibacterium</taxon>
    </lineage>
</organism>
<evidence type="ECO:0000313" key="2">
    <source>
        <dbReference type="Proteomes" id="UP000231292"/>
    </source>
</evidence>
<comment type="caution">
    <text evidence="1">The sequence shown here is derived from an EMBL/GenBank/DDBJ whole genome shotgun (WGS) entry which is preliminary data.</text>
</comment>
<reference evidence="1 2" key="1">
    <citation type="submission" date="2017-09" db="EMBL/GenBank/DDBJ databases">
        <title>Depth-based differentiation of microbial function through sediment-hosted aquifers and enrichment of novel symbionts in the deep terrestrial subsurface.</title>
        <authorList>
            <person name="Probst A.J."/>
            <person name="Ladd B."/>
            <person name="Jarett J.K."/>
            <person name="Geller-Mcgrath D.E."/>
            <person name="Sieber C.M."/>
            <person name="Emerson J.B."/>
            <person name="Anantharaman K."/>
            <person name="Thomas B.C."/>
            <person name="Malmstrom R."/>
            <person name="Stieglmeier M."/>
            <person name="Klingl A."/>
            <person name="Woyke T."/>
            <person name="Ryan C.M."/>
            <person name="Banfield J.F."/>
        </authorList>
    </citation>
    <scope>NUCLEOTIDE SEQUENCE [LARGE SCALE GENOMIC DNA]</scope>
    <source>
        <strain evidence="1">CG23_combo_of_CG06-09_8_20_14_all_41_10</strain>
    </source>
</reference>
<sequence length="176" mass="20419">MPAYYTYLISSLPMLTFGAKPPFSFEDFIQKCKSLIPDEKVEAIRRISSQGAFPLSGAGSEVLKKWKDFDIALRNELVRVRAARKKVDPLKYLRQDEYSQPQIVHIASVSLRNPLILEAEKALDLERWRLLDEQSFGRYFDFDALVIYALKLLILERWAKIGVADKERIMQETLIH</sequence>
<dbReference type="InterPro" id="IPR024492">
    <property type="entry name" value="DUF2764"/>
</dbReference>
<dbReference type="EMBL" id="PCRK01000172">
    <property type="protein sequence ID" value="PIP18720.1"/>
    <property type="molecule type" value="Genomic_DNA"/>
</dbReference>
<accession>A0A2G9YHK9</accession>
<proteinExistence type="predicted"/>
<name>A0A2G9YHK9_9BACT</name>
<dbReference type="AlphaFoldDB" id="A0A2G9YHK9"/>
<gene>
    <name evidence="1" type="ORF">COX41_06680</name>
</gene>
<protein>
    <recommendedName>
        <fullName evidence="3">DUF2764 domain-containing protein</fullName>
    </recommendedName>
</protein>